<evidence type="ECO:0000256" key="1">
    <source>
        <dbReference type="HAMAP-Rule" id="MF_00386"/>
    </source>
</evidence>
<comment type="function">
    <text evidence="1">Could be involved in insertion of integral membrane proteins into the membrane.</text>
</comment>
<evidence type="ECO:0000313" key="2">
    <source>
        <dbReference type="EMBL" id="CAA6806660.1"/>
    </source>
</evidence>
<protein>
    <recommendedName>
        <fullName evidence="1">Putative membrane protein insertion efficiency factor</fullName>
    </recommendedName>
</protein>
<accession>A0A6S6SNL7</accession>
<name>A0A6S6SNL7_9GAMM</name>
<keyword evidence="1" id="KW-1003">Cell membrane</keyword>
<dbReference type="PANTHER" id="PTHR33383:SF1">
    <property type="entry name" value="MEMBRANE PROTEIN INSERTION EFFICIENCY FACTOR-RELATED"/>
    <property type="match status" value="1"/>
</dbReference>
<dbReference type="HAMAP" id="MF_00386">
    <property type="entry name" value="UPF0161_YidD"/>
    <property type="match status" value="1"/>
</dbReference>
<dbReference type="InterPro" id="IPR002696">
    <property type="entry name" value="Membr_insert_effic_factor_YidD"/>
</dbReference>
<organism evidence="2">
    <name type="scientific">uncultured Thiotrichaceae bacterium</name>
    <dbReference type="NCBI Taxonomy" id="298394"/>
    <lineage>
        <taxon>Bacteria</taxon>
        <taxon>Pseudomonadati</taxon>
        <taxon>Pseudomonadota</taxon>
        <taxon>Gammaproteobacteria</taxon>
        <taxon>Thiotrichales</taxon>
        <taxon>Thiotrichaceae</taxon>
        <taxon>environmental samples</taxon>
    </lineage>
</organism>
<dbReference type="EMBL" id="CACVAV010000107">
    <property type="protein sequence ID" value="CAA6806660.1"/>
    <property type="molecule type" value="Genomic_DNA"/>
</dbReference>
<dbReference type="Pfam" id="PF01809">
    <property type="entry name" value="YidD"/>
    <property type="match status" value="1"/>
</dbReference>
<reference evidence="2" key="1">
    <citation type="submission" date="2020-01" db="EMBL/GenBank/DDBJ databases">
        <authorList>
            <person name="Meier V. D."/>
            <person name="Meier V D."/>
        </authorList>
    </citation>
    <scope>NUCLEOTIDE SEQUENCE</scope>
    <source>
        <strain evidence="2">HLG_WM_MAG_08</strain>
    </source>
</reference>
<dbReference type="NCBIfam" id="TIGR00278">
    <property type="entry name" value="membrane protein insertion efficiency factor YidD"/>
    <property type="match status" value="1"/>
</dbReference>
<dbReference type="GO" id="GO:0005886">
    <property type="term" value="C:plasma membrane"/>
    <property type="evidence" value="ECO:0007669"/>
    <property type="project" value="UniProtKB-SubCell"/>
</dbReference>
<dbReference type="SMART" id="SM01234">
    <property type="entry name" value="Haemolytic"/>
    <property type="match status" value="1"/>
</dbReference>
<comment type="subcellular location">
    <subcellularLocation>
        <location evidence="1">Cell membrane</location>
        <topology evidence="1">Peripheral membrane protein</topology>
        <orientation evidence="1">Cytoplasmic side</orientation>
    </subcellularLocation>
</comment>
<comment type="similarity">
    <text evidence="1">Belongs to the UPF0161 family.</text>
</comment>
<sequence length="81" mass="9333">MKYILRWIVRGYQLFISPVFPSNCRFYPTCSHYAMEALEKHGAIKGTWLALRRIGRCHPWNDGGVDLVPEPKAGKKNVQSK</sequence>
<keyword evidence="1" id="KW-0472">Membrane</keyword>
<dbReference type="PANTHER" id="PTHR33383">
    <property type="entry name" value="MEMBRANE PROTEIN INSERTION EFFICIENCY FACTOR-RELATED"/>
    <property type="match status" value="1"/>
</dbReference>
<dbReference type="AlphaFoldDB" id="A0A6S6SNL7"/>
<gene>
    <name evidence="2" type="ORF">HELGO_WM32498</name>
</gene>
<proteinExistence type="inferred from homology"/>